<gene>
    <name evidence="11" type="ORF">ROHU_022113</name>
</gene>
<dbReference type="PROSITE" id="PS00345">
    <property type="entry name" value="ETS_DOMAIN_1"/>
    <property type="match status" value="1"/>
</dbReference>
<name>A0A498N229_LABRO</name>
<dbReference type="GO" id="GO:0005044">
    <property type="term" value="F:scavenger receptor activity"/>
    <property type="evidence" value="ECO:0007669"/>
    <property type="project" value="InterPro"/>
</dbReference>
<dbReference type="PANTHER" id="PTHR11923:SF94">
    <property type="entry name" value="LYSOSOME MEMBRANE PROTEIN 2"/>
    <property type="match status" value="1"/>
</dbReference>
<dbReference type="InterPro" id="IPR002159">
    <property type="entry name" value="CD36_fam"/>
</dbReference>
<feature type="region of interest" description="Disordered" evidence="8">
    <location>
        <begin position="506"/>
        <end position="545"/>
    </location>
</feature>
<feature type="region of interest" description="Disordered" evidence="8">
    <location>
        <begin position="398"/>
        <end position="432"/>
    </location>
</feature>
<dbReference type="SMART" id="SM00413">
    <property type="entry name" value="ETS"/>
    <property type="match status" value="1"/>
</dbReference>
<dbReference type="GO" id="GO:0005634">
    <property type="term" value="C:nucleus"/>
    <property type="evidence" value="ECO:0007669"/>
    <property type="project" value="UniProtKB-SubCell"/>
</dbReference>
<dbReference type="AlphaFoldDB" id="A0A498N229"/>
<dbReference type="FunFam" id="1.10.10.10:FF:000556">
    <property type="entry name" value="ELK1, member of ETS oncogene family"/>
    <property type="match status" value="1"/>
</dbReference>
<proteinExistence type="inferred from homology"/>
<evidence type="ECO:0000256" key="8">
    <source>
        <dbReference type="SAM" id="MobiDB-lite"/>
    </source>
</evidence>
<evidence type="ECO:0000256" key="3">
    <source>
        <dbReference type="ARBA" id="ARBA00010532"/>
    </source>
</evidence>
<feature type="compositionally biased region" description="Polar residues" evidence="8">
    <location>
        <begin position="514"/>
        <end position="537"/>
    </location>
</feature>
<evidence type="ECO:0000256" key="4">
    <source>
        <dbReference type="ARBA" id="ARBA00022692"/>
    </source>
</evidence>
<evidence type="ECO:0000256" key="5">
    <source>
        <dbReference type="ARBA" id="ARBA00022989"/>
    </source>
</evidence>
<comment type="similarity">
    <text evidence="2">Belongs to the ETS family.</text>
</comment>
<evidence type="ECO:0000256" key="7">
    <source>
        <dbReference type="ARBA" id="ARBA00023180"/>
    </source>
</evidence>
<dbReference type="InterPro" id="IPR000418">
    <property type="entry name" value="Ets_dom"/>
</dbReference>
<evidence type="ECO:0000256" key="6">
    <source>
        <dbReference type="ARBA" id="ARBA00023136"/>
    </source>
</evidence>
<evidence type="ECO:0000256" key="9">
    <source>
        <dbReference type="SAM" id="Phobius"/>
    </source>
</evidence>
<sequence length="754" mass="82459">MRKGSCCMFTSGVVGALLLISGIALIVSGLFQTLIHNKLKGEISLTEGSKVFATWKNPPPPVYMQFFFFNVTNPNEFLKGEAKAHLTEMGPYTYRQYRPKRNVSFLHNGTKVAAYTPKTFVFLPEKSVGDPNVDMAVINRVKGAGFWVSSGISMYMGSIGTTMFMTHSVQELLWGFKDPLLTRLKTIKPETDEYFGLMLNKNGSDDGEFVYHTGEHNYLDFGRIYTWKGEKMLSFWKTNQSNMINGTDGSAFHPFLSKEERLDVFTADLCRYRYLQYAMSAMDPSITLWQFLLHLLDDQSQKHLISWTSGDGEFKLLDAEEVARLWGLRKNKTNMNYDKLSRALRYYYDKNIIKKVSGQKFVYKFVTFPDPNSADGLKGPEDSQRASTGEKLELSIQTKSNTGANTTNPCLSKSLQVQRSSPSSVQRSSRNDYMKSGLYSTFTIQSLQTPCKSASKYIKTEHVLSDGSPKPANLDRTVHEMRMCQTEGQQGTVQESSSLQVIVTHPSPCATPALSPQTPSGSATASTNTQAQKSQSLGDPPQIYLSDPSSLTSLIPLAHGECVVNPSQPVFVVIKPSPVGLHKESSLSPEEDLLEIVTLDEKGDVEPVSTVPVPGVTDAPIPVDAPSPCAEPVAQPVGEGEVKEKPELPVDTNTASASLPASTQEVQPPKSKKPRVLELPSSSTLLPPGLSLEKVNAAVNNLLAPGSATNTLTPTVITSHALFPSNGSNQIQIPALSVDGLSTPVVLSPGPQKP</sequence>
<dbReference type="PRINTS" id="PR00454">
    <property type="entry name" value="ETSDOMAIN"/>
</dbReference>
<feature type="compositionally biased region" description="Polar residues" evidence="8">
    <location>
        <begin position="651"/>
        <end position="666"/>
    </location>
</feature>
<dbReference type="InterPro" id="IPR036388">
    <property type="entry name" value="WH-like_DNA-bd_sf"/>
</dbReference>
<feature type="domain" description="ETS" evidence="10">
    <location>
        <begin position="286"/>
        <end position="366"/>
    </location>
</feature>
<evidence type="ECO:0000259" key="10">
    <source>
        <dbReference type="PROSITE" id="PS50061"/>
    </source>
</evidence>
<protein>
    <submittedName>
        <fullName evidence="11">ETS domain-containing Elk-1</fullName>
    </submittedName>
</protein>
<dbReference type="EMBL" id="QBIY01012527">
    <property type="protein sequence ID" value="RXN24606.1"/>
    <property type="molecule type" value="Genomic_DNA"/>
</dbReference>
<evidence type="ECO:0000313" key="11">
    <source>
        <dbReference type="EMBL" id="RXN24606.1"/>
    </source>
</evidence>
<dbReference type="Gene3D" id="1.10.10.10">
    <property type="entry name" value="Winged helix-like DNA-binding domain superfamily/Winged helix DNA-binding domain"/>
    <property type="match status" value="1"/>
</dbReference>
<dbReference type="PRINTS" id="PR01611">
    <property type="entry name" value="LIMPII"/>
</dbReference>
<accession>A0A498N229</accession>
<dbReference type="PRINTS" id="PR01609">
    <property type="entry name" value="CD36FAMILY"/>
</dbReference>
<dbReference type="PROSITE" id="PS50061">
    <property type="entry name" value="ETS_DOMAIN_3"/>
    <property type="match status" value="1"/>
</dbReference>
<comment type="subcellular location">
    <subcellularLocation>
        <location evidence="1">Membrane</location>
    </subcellularLocation>
</comment>
<keyword evidence="6 9" id="KW-0472">Membrane</keyword>
<keyword evidence="12" id="KW-1185">Reference proteome</keyword>
<dbReference type="GO" id="GO:0006622">
    <property type="term" value="P:protein targeting to lysosome"/>
    <property type="evidence" value="ECO:0007669"/>
    <property type="project" value="TreeGrafter"/>
</dbReference>
<keyword evidence="5 9" id="KW-1133">Transmembrane helix</keyword>
<dbReference type="PANTHER" id="PTHR11923">
    <property type="entry name" value="SCAVENGER RECEPTOR CLASS B TYPE-1 SR-B1"/>
    <property type="match status" value="1"/>
</dbReference>
<dbReference type="PROSITE" id="PS00346">
    <property type="entry name" value="ETS_DOMAIN_2"/>
    <property type="match status" value="1"/>
</dbReference>
<dbReference type="InterPro" id="IPR036390">
    <property type="entry name" value="WH_DNA-bd_sf"/>
</dbReference>
<dbReference type="SUPFAM" id="SSF46785">
    <property type="entry name" value="Winged helix' DNA-binding domain"/>
    <property type="match status" value="1"/>
</dbReference>
<dbReference type="GO" id="GO:0006898">
    <property type="term" value="P:receptor-mediated endocytosis"/>
    <property type="evidence" value="ECO:0007669"/>
    <property type="project" value="TreeGrafter"/>
</dbReference>
<comment type="similarity">
    <text evidence="3">Belongs to the CD36 family.</text>
</comment>
<comment type="caution">
    <text evidence="11">The sequence shown here is derived from an EMBL/GenBank/DDBJ whole genome shotgun (WGS) entry which is preliminary data.</text>
</comment>
<dbReference type="InterPro" id="IPR005429">
    <property type="entry name" value="LimpII"/>
</dbReference>
<feature type="region of interest" description="Disordered" evidence="8">
    <location>
        <begin position="619"/>
        <end position="682"/>
    </location>
</feature>
<keyword evidence="4 9" id="KW-0812">Transmembrane</keyword>
<feature type="compositionally biased region" description="Low complexity" evidence="8">
    <location>
        <begin position="412"/>
        <end position="428"/>
    </location>
</feature>
<evidence type="ECO:0000313" key="12">
    <source>
        <dbReference type="Proteomes" id="UP000290572"/>
    </source>
</evidence>
<dbReference type="Pfam" id="PF01130">
    <property type="entry name" value="CD36"/>
    <property type="match status" value="1"/>
</dbReference>
<feature type="transmembrane region" description="Helical" evidence="9">
    <location>
        <begin position="12"/>
        <end position="31"/>
    </location>
</feature>
<feature type="compositionally biased region" description="Polar residues" evidence="8">
    <location>
        <begin position="398"/>
        <end position="411"/>
    </location>
</feature>
<dbReference type="GO" id="GO:0005764">
    <property type="term" value="C:lysosome"/>
    <property type="evidence" value="ECO:0007669"/>
    <property type="project" value="InterPro"/>
</dbReference>
<dbReference type="GO" id="GO:0043565">
    <property type="term" value="F:sequence-specific DNA binding"/>
    <property type="evidence" value="ECO:0007669"/>
    <property type="project" value="InterPro"/>
</dbReference>
<evidence type="ECO:0000256" key="1">
    <source>
        <dbReference type="ARBA" id="ARBA00004370"/>
    </source>
</evidence>
<dbReference type="Proteomes" id="UP000290572">
    <property type="component" value="Unassembled WGS sequence"/>
</dbReference>
<dbReference type="GO" id="GO:0003700">
    <property type="term" value="F:DNA-binding transcription factor activity"/>
    <property type="evidence" value="ECO:0007669"/>
    <property type="project" value="InterPro"/>
</dbReference>
<reference evidence="11 12" key="1">
    <citation type="submission" date="2018-03" db="EMBL/GenBank/DDBJ databases">
        <title>Draft genome sequence of Rohu Carp (Labeo rohita).</title>
        <authorList>
            <person name="Das P."/>
            <person name="Kushwaha B."/>
            <person name="Joshi C.G."/>
            <person name="Kumar D."/>
            <person name="Nagpure N.S."/>
            <person name="Sahoo L."/>
            <person name="Das S.P."/>
            <person name="Bit A."/>
            <person name="Patnaik S."/>
            <person name="Meher P.K."/>
            <person name="Jayasankar P."/>
            <person name="Koringa P.G."/>
            <person name="Patel N.V."/>
            <person name="Hinsu A.T."/>
            <person name="Kumar R."/>
            <person name="Pandey M."/>
            <person name="Agarwal S."/>
            <person name="Srivastava S."/>
            <person name="Singh M."/>
            <person name="Iquebal M.A."/>
            <person name="Jaiswal S."/>
            <person name="Angadi U.B."/>
            <person name="Kumar N."/>
            <person name="Raza M."/>
            <person name="Shah T.M."/>
            <person name="Rai A."/>
            <person name="Jena J.K."/>
        </authorList>
    </citation>
    <scope>NUCLEOTIDE SEQUENCE [LARGE SCALE GENOMIC DNA]</scope>
    <source>
        <strain evidence="11">DASCIFA01</strain>
        <tissue evidence="11">Testis</tissue>
    </source>
</reference>
<organism evidence="11 12">
    <name type="scientific">Labeo rohita</name>
    <name type="common">Indian major carp</name>
    <name type="synonym">Cyprinus rohita</name>
    <dbReference type="NCBI Taxonomy" id="84645"/>
    <lineage>
        <taxon>Eukaryota</taxon>
        <taxon>Metazoa</taxon>
        <taxon>Chordata</taxon>
        <taxon>Craniata</taxon>
        <taxon>Vertebrata</taxon>
        <taxon>Euteleostomi</taxon>
        <taxon>Actinopterygii</taxon>
        <taxon>Neopterygii</taxon>
        <taxon>Teleostei</taxon>
        <taxon>Ostariophysi</taxon>
        <taxon>Cypriniformes</taxon>
        <taxon>Cyprinidae</taxon>
        <taxon>Labeoninae</taxon>
        <taxon>Labeonini</taxon>
        <taxon>Labeo</taxon>
    </lineage>
</organism>
<keyword evidence="7" id="KW-0325">Glycoprotein</keyword>
<dbReference type="GO" id="GO:0016020">
    <property type="term" value="C:membrane"/>
    <property type="evidence" value="ECO:0007669"/>
    <property type="project" value="UniProtKB-SubCell"/>
</dbReference>
<evidence type="ECO:0000256" key="2">
    <source>
        <dbReference type="ARBA" id="ARBA00005562"/>
    </source>
</evidence>
<dbReference type="STRING" id="84645.A0A498N229"/>